<evidence type="ECO:0000256" key="2">
    <source>
        <dbReference type="ARBA" id="ARBA00005528"/>
    </source>
</evidence>
<evidence type="ECO:0000256" key="3">
    <source>
        <dbReference type="ARBA" id="ARBA00022490"/>
    </source>
</evidence>
<reference evidence="13 14" key="1">
    <citation type="submission" date="2017-10" db="EMBL/GenBank/DDBJ databases">
        <title>Draft genome of Longibacter Salinarum.</title>
        <authorList>
            <person name="Goh K.M."/>
            <person name="Shamsir M.S."/>
            <person name="Lim S.W."/>
        </authorList>
    </citation>
    <scope>NUCLEOTIDE SEQUENCE [LARGE SCALE GENOMIC DNA]</scope>
    <source>
        <strain evidence="13 14">KCTC 52045</strain>
    </source>
</reference>
<keyword evidence="3 10" id="KW-0963">Cytoplasm</keyword>
<evidence type="ECO:0000259" key="12">
    <source>
        <dbReference type="Pfam" id="PF20260"/>
    </source>
</evidence>
<dbReference type="InterPro" id="IPR015947">
    <property type="entry name" value="PUA-like_sf"/>
</dbReference>
<keyword evidence="7 10" id="KW-0949">S-adenosyl-L-methionine</keyword>
<evidence type="ECO:0000256" key="5">
    <source>
        <dbReference type="ARBA" id="ARBA00022603"/>
    </source>
</evidence>
<comment type="similarity">
    <text evidence="2 10">Belongs to the RNA methyltransferase RsmE family.</text>
</comment>
<dbReference type="PANTHER" id="PTHR30027">
    <property type="entry name" value="RIBOSOMAL RNA SMALL SUBUNIT METHYLTRANSFERASE E"/>
    <property type="match status" value="1"/>
</dbReference>
<dbReference type="InterPro" id="IPR046886">
    <property type="entry name" value="RsmE_MTase_dom"/>
</dbReference>
<organism evidence="13 14">
    <name type="scientific">Longibacter salinarum</name>
    <dbReference type="NCBI Taxonomy" id="1850348"/>
    <lineage>
        <taxon>Bacteria</taxon>
        <taxon>Pseudomonadati</taxon>
        <taxon>Rhodothermota</taxon>
        <taxon>Rhodothermia</taxon>
        <taxon>Rhodothermales</taxon>
        <taxon>Salisaetaceae</taxon>
        <taxon>Longibacter</taxon>
    </lineage>
</organism>
<dbReference type="AlphaFoldDB" id="A0A2A8D1N0"/>
<dbReference type="GO" id="GO:0070475">
    <property type="term" value="P:rRNA base methylation"/>
    <property type="evidence" value="ECO:0007669"/>
    <property type="project" value="TreeGrafter"/>
</dbReference>
<dbReference type="InterPro" id="IPR046887">
    <property type="entry name" value="RsmE_PUA-like"/>
</dbReference>
<evidence type="ECO:0000259" key="11">
    <source>
        <dbReference type="Pfam" id="PF04452"/>
    </source>
</evidence>
<dbReference type="InterPro" id="IPR029026">
    <property type="entry name" value="tRNA_m1G_MTases_N"/>
</dbReference>
<comment type="function">
    <text evidence="8 10">Specifically methylates the N3 position of the uracil ring of uridine 1498 (m3U1498) in 16S rRNA. Acts on the fully assembled 30S ribosomal subunit.</text>
</comment>
<proteinExistence type="inferred from homology"/>
<dbReference type="RefSeq" id="WP_098074731.1">
    <property type="nucleotide sequence ID" value="NZ_PDEQ01000002.1"/>
</dbReference>
<dbReference type="Proteomes" id="UP000220102">
    <property type="component" value="Unassembled WGS sequence"/>
</dbReference>
<keyword evidence="14" id="KW-1185">Reference proteome</keyword>
<dbReference type="SUPFAM" id="SSF88697">
    <property type="entry name" value="PUA domain-like"/>
    <property type="match status" value="1"/>
</dbReference>
<evidence type="ECO:0000313" key="14">
    <source>
        <dbReference type="Proteomes" id="UP000220102"/>
    </source>
</evidence>
<dbReference type="Pfam" id="PF20260">
    <property type="entry name" value="PUA_4"/>
    <property type="match status" value="1"/>
</dbReference>
<evidence type="ECO:0000313" key="13">
    <source>
        <dbReference type="EMBL" id="PEN14558.1"/>
    </source>
</evidence>
<evidence type="ECO:0000256" key="7">
    <source>
        <dbReference type="ARBA" id="ARBA00022691"/>
    </source>
</evidence>
<evidence type="ECO:0000256" key="4">
    <source>
        <dbReference type="ARBA" id="ARBA00022552"/>
    </source>
</evidence>
<dbReference type="EC" id="2.1.1.193" evidence="10"/>
<dbReference type="CDD" id="cd18084">
    <property type="entry name" value="RsmE-like"/>
    <property type="match status" value="1"/>
</dbReference>
<evidence type="ECO:0000256" key="9">
    <source>
        <dbReference type="ARBA" id="ARBA00047944"/>
    </source>
</evidence>
<evidence type="ECO:0000256" key="6">
    <source>
        <dbReference type="ARBA" id="ARBA00022679"/>
    </source>
</evidence>
<gene>
    <name evidence="13" type="ORF">CRI94_05905</name>
</gene>
<dbReference type="InterPro" id="IPR006700">
    <property type="entry name" value="RsmE"/>
</dbReference>
<evidence type="ECO:0000256" key="1">
    <source>
        <dbReference type="ARBA" id="ARBA00004496"/>
    </source>
</evidence>
<keyword evidence="5 10" id="KW-0489">Methyltransferase</keyword>
<comment type="subcellular location">
    <subcellularLocation>
        <location evidence="1 10">Cytoplasm</location>
    </subcellularLocation>
</comment>
<dbReference type="SUPFAM" id="SSF75217">
    <property type="entry name" value="alpha/beta knot"/>
    <property type="match status" value="1"/>
</dbReference>
<keyword evidence="6 10" id="KW-0808">Transferase</keyword>
<dbReference type="EMBL" id="PDEQ01000002">
    <property type="protein sequence ID" value="PEN14558.1"/>
    <property type="molecule type" value="Genomic_DNA"/>
</dbReference>
<dbReference type="PANTHER" id="PTHR30027:SF3">
    <property type="entry name" value="16S RRNA (URACIL(1498)-N(3))-METHYLTRANSFERASE"/>
    <property type="match status" value="1"/>
</dbReference>
<comment type="catalytic activity">
    <reaction evidence="9 10">
        <text>uridine(1498) in 16S rRNA + S-adenosyl-L-methionine = N(3)-methyluridine(1498) in 16S rRNA + S-adenosyl-L-homocysteine + H(+)</text>
        <dbReference type="Rhea" id="RHEA:42920"/>
        <dbReference type="Rhea" id="RHEA-COMP:10283"/>
        <dbReference type="Rhea" id="RHEA-COMP:10284"/>
        <dbReference type="ChEBI" id="CHEBI:15378"/>
        <dbReference type="ChEBI" id="CHEBI:57856"/>
        <dbReference type="ChEBI" id="CHEBI:59789"/>
        <dbReference type="ChEBI" id="CHEBI:65315"/>
        <dbReference type="ChEBI" id="CHEBI:74502"/>
        <dbReference type="EC" id="2.1.1.193"/>
    </reaction>
</comment>
<feature type="domain" description="Ribosomal RNA small subunit methyltransferase E methyltransferase" evidence="11">
    <location>
        <begin position="74"/>
        <end position="242"/>
    </location>
</feature>
<dbReference type="NCBIfam" id="TIGR00046">
    <property type="entry name" value="RsmE family RNA methyltransferase"/>
    <property type="match status" value="1"/>
</dbReference>
<dbReference type="OrthoDB" id="9815641at2"/>
<keyword evidence="4 10" id="KW-0698">rRNA processing</keyword>
<evidence type="ECO:0000256" key="10">
    <source>
        <dbReference type="PIRNR" id="PIRNR015601"/>
    </source>
</evidence>
<accession>A0A2A8D1N0</accession>
<dbReference type="GO" id="GO:0005737">
    <property type="term" value="C:cytoplasm"/>
    <property type="evidence" value="ECO:0007669"/>
    <property type="project" value="UniProtKB-SubCell"/>
</dbReference>
<dbReference type="GO" id="GO:0070042">
    <property type="term" value="F:rRNA (uridine-N3-)-methyltransferase activity"/>
    <property type="evidence" value="ECO:0007669"/>
    <property type="project" value="TreeGrafter"/>
</dbReference>
<dbReference type="PIRSF" id="PIRSF015601">
    <property type="entry name" value="MTase_slr0722"/>
    <property type="match status" value="1"/>
</dbReference>
<dbReference type="InterPro" id="IPR029028">
    <property type="entry name" value="Alpha/beta_knot_MTases"/>
</dbReference>
<evidence type="ECO:0000256" key="8">
    <source>
        <dbReference type="ARBA" id="ARBA00025699"/>
    </source>
</evidence>
<dbReference type="Pfam" id="PF04452">
    <property type="entry name" value="Methyltrans_RNA"/>
    <property type="match status" value="1"/>
</dbReference>
<comment type="caution">
    <text evidence="13">The sequence shown here is derived from an EMBL/GenBank/DDBJ whole genome shotgun (WGS) entry which is preliminary data.</text>
</comment>
<sequence>MTTQFYAPPSAFRHQRLILNGDEAKHIARSLRKEPGDVIWVVDGEGHRHEVELNHVRPKQVVGTVQSTEHHAGEPPYRLTVGLGLLKNRNRFETFLEKAVECGVSRIIPLQTERTHVESLREKRAENILVAAMKQSGRSVLPELDEPTELPDVLREANPDGSWICHEAAAAPPLPEAVRHVRDKSSDESTAPAELLLLVGPEGGFSEAEVQEASDVGVQPVRLGPHRLRAETAGIVATSAISLAYADASPSDATSFL</sequence>
<feature type="domain" description="Ribosomal RNA small subunit methyltransferase E PUA-like" evidence="12">
    <location>
        <begin position="19"/>
        <end position="64"/>
    </location>
</feature>
<protein>
    <recommendedName>
        <fullName evidence="10">Ribosomal RNA small subunit methyltransferase E</fullName>
        <ecNumber evidence="10">2.1.1.193</ecNumber>
    </recommendedName>
</protein>
<dbReference type="Gene3D" id="3.40.1280.10">
    <property type="match status" value="1"/>
</dbReference>
<name>A0A2A8D1N0_9BACT</name>